<evidence type="ECO:0000313" key="7">
    <source>
        <dbReference type="Proteomes" id="UP001470023"/>
    </source>
</evidence>
<feature type="compositionally biased region" description="Acidic residues" evidence="3">
    <location>
        <begin position="39"/>
        <end position="48"/>
    </location>
</feature>
<sequence length="158" mass="16698">MTGGPEPISAEARRALEQELADLRDERRLVAGTLKSDTEVGDQADQADELQRADQLDRLDRRIGDIEERLRGASEAGPAPTDVVGVGSTVTVRFTDGSQETLQVGEVAEALDQTMVTADSPLGRALLGCRPGDSVQYDTPDGHTGVVVVSIGDTPGED</sequence>
<feature type="domain" description="Transcription elongation factor GreA/GreB C-terminal" evidence="4">
    <location>
        <begin position="80"/>
        <end position="151"/>
    </location>
</feature>
<comment type="caution">
    <text evidence="6">The sequence shown here is derived from an EMBL/GenBank/DDBJ whole genome shotgun (WGS) entry which is preliminary data.</text>
</comment>
<keyword evidence="7" id="KW-1185">Reference proteome</keyword>
<dbReference type="Pfam" id="PF01272">
    <property type="entry name" value="GreA_GreB"/>
    <property type="match status" value="1"/>
</dbReference>
<evidence type="ECO:0000259" key="5">
    <source>
        <dbReference type="Pfam" id="PF03449"/>
    </source>
</evidence>
<dbReference type="InterPro" id="IPR023459">
    <property type="entry name" value="Tscrpt_elong_fac_GreA/B_fam"/>
</dbReference>
<keyword evidence="1" id="KW-0805">Transcription regulation</keyword>
<dbReference type="NCBIfam" id="NF004548">
    <property type="entry name" value="PRK05892.1"/>
    <property type="match status" value="1"/>
</dbReference>
<feature type="region of interest" description="Disordered" evidence="3">
    <location>
        <begin position="34"/>
        <end position="59"/>
    </location>
</feature>
<dbReference type="Pfam" id="PF03449">
    <property type="entry name" value="GreA_GreB_N"/>
    <property type="match status" value="1"/>
</dbReference>
<dbReference type="PANTHER" id="PTHR30437:SF4">
    <property type="entry name" value="TRANSCRIPTION ELONGATION FACTOR GREA"/>
    <property type="match status" value="1"/>
</dbReference>
<dbReference type="GO" id="GO:0003746">
    <property type="term" value="F:translation elongation factor activity"/>
    <property type="evidence" value="ECO:0007669"/>
    <property type="project" value="UniProtKB-KW"/>
</dbReference>
<dbReference type="PIRSF" id="PIRSF006092">
    <property type="entry name" value="GreA_GreB"/>
    <property type="match status" value="1"/>
</dbReference>
<keyword evidence="6" id="KW-0648">Protein biosynthesis</keyword>
<evidence type="ECO:0000256" key="3">
    <source>
        <dbReference type="SAM" id="MobiDB-lite"/>
    </source>
</evidence>
<keyword evidence="2" id="KW-0804">Transcription</keyword>
<dbReference type="InterPro" id="IPR036805">
    <property type="entry name" value="Tscrpt_elong_fac_GreA/B_N_sf"/>
</dbReference>
<dbReference type="SUPFAM" id="SSF54534">
    <property type="entry name" value="FKBP-like"/>
    <property type="match status" value="1"/>
</dbReference>
<dbReference type="RefSeq" id="WP_263279588.1">
    <property type="nucleotide sequence ID" value="NZ_JBEOYA010000015.1"/>
</dbReference>
<dbReference type="Proteomes" id="UP001470023">
    <property type="component" value="Unassembled WGS sequence"/>
</dbReference>
<evidence type="ECO:0000259" key="4">
    <source>
        <dbReference type="Pfam" id="PF01272"/>
    </source>
</evidence>
<evidence type="ECO:0000313" key="6">
    <source>
        <dbReference type="EMBL" id="MER6427439.1"/>
    </source>
</evidence>
<organism evidence="6 7">
    <name type="scientific">Streptomyces sp. 900105245</name>
    <dbReference type="NCBI Taxonomy" id="3154379"/>
    <lineage>
        <taxon>Bacteria</taxon>
        <taxon>Bacillati</taxon>
        <taxon>Actinomycetota</taxon>
        <taxon>Actinomycetes</taxon>
        <taxon>Kitasatosporales</taxon>
        <taxon>Streptomycetaceae</taxon>
        <taxon>Streptomyces</taxon>
    </lineage>
</organism>
<dbReference type="Gene3D" id="3.10.50.30">
    <property type="entry name" value="Transcription elongation factor, GreA/GreB, C-terminal domain"/>
    <property type="match status" value="1"/>
</dbReference>
<feature type="domain" description="Transcription elongation factor GreA/GreB N-terminal" evidence="5">
    <location>
        <begin position="7"/>
        <end position="73"/>
    </location>
</feature>
<feature type="compositionally biased region" description="Basic and acidic residues" evidence="3">
    <location>
        <begin position="49"/>
        <end position="59"/>
    </location>
</feature>
<dbReference type="PANTHER" id="PTHR30437">
    <property type="entry name" value="TRANSCRIPTION ELONGATION FACTOR GREA"/>
    <property type="match status" value="1"/>
</dbReference>
<proteinExistence type="predicted"/>
<dbReference type="SUPFAM" id="SSF46557">
    <property type="entry name" value="GreA transcript cleavage protein, N-terminal domain"/>
    <property type="match status" value="1"/>
</dbReference>
<dbReference type="InterPro" id="IPR036953">
    <property type="entry name" value="GreA/GreB_C_sf"/>
</dbReference>
<keyword evidence="6" id="KW-0251">Elongation factor</keyword>
<dbReference type="InterPro" id="IPR022691">
    <property type="entry name" value="Tscrpt_elong_fac_GreA/B_N"/>
</dbReference>
<gene>
    <name evidence="6" type="ORF">ABT272_06780</name>
</gene>
<dbReference type="Gene3D" id="1.10.287.180">
    <property type="entry name" value="Transcription elongation factor, GreA/GreB, N-terminal domain"/>
    <property type="match status" value="1"/>
</dbReference>
<name>A0ABV1U137_9ACTN</name>
<dbReference type="EMBL" id="JBEPAZ010000004">
    <property type="protein sequence ID" value="MER6427439.1"/>
    <property type="molecule type" value="Genomic_DNA"/>
</dbReference>
<dbReference type="InterPro" id="IPR001437">
    <property type="entry name" value="Tscrpt_elong_fac_GreA/B_C"/>
</dbReference>
<reference evidence="6 7" key="1">
    <citation type="submission" date="2024-06" db="EMBL/GenBank/DDBJ databases">
        <title>The Natural Products Discovery Center: Release of the First 8490 Sequenced Strains for Exploring Actinobacteria Biosynthetic Diversity.</title>
        <authorList>
            <person name="Kalkreuter E."/>
            <person name="Kautsar S.A."/>
            <person name="Yang D."/>
            <person name="Bader C.D."/>
            <person name="Teijaro C.N."/>
            <person name="Fluegel L."/>
            <person name="Davis C.M."/>
            <person name="Simpson J.R."/>
            <person name="Lauterbach L."/>
            <person name="Steele A.D."/>
            <person name="Gui C."/>
            <person name="Meng S."/>
            <person name="Li G."/>
            <person name="Viehrig K."/>
            <person name="Ye F."/>
            <person name="Su P."/>
            <person name="Kiefer A.F."/>
            <person name="Nichols A."/>
            <person name="Cepeda A.J."/>
            <person name="Yan W."/>
            <person name="Fan B."/>
            <person name="Jiang Y."/>
            <person name="Adhikari A."/>
            <person name="Zheng C.-J."/>
            <person name="Schuster L."/>
            <person name="Cowan T.M."/>
            <person name="Smanski M.J."/>
            <person name="Chevrette M.G."/>
            <person name="De Carvalho L.P.S."/>
            <person name="Shen B."/>
        </authorList>
    </citation>
    <scope>NUCLEOTIDE SEQUENCE [LARGE SCALE GENOMIC DNA]</scope>
    <source>
        <strain evidence="6 7">NPDC001166</strain>
    </source>
</reference>
<evidence type="ECO:0000256" key="2">
    <source>
        <dbReference type="ARBA" id="ARBA00023163"/>
    </source>
</evidence>
<evidence type="ECO:0000256" key="1">
    <source>
        <dbReference type="ARBA" id="ARBA00023015"/>
    </source>
</evidence>
<accession>A0ABV1U137</accession>
<protein>
    <submittedName>
        <fullName evidence="6">GreA/GreB family elongation factor</fullName>
    </submittedName>
</protein>